<dbReference type="HAMAP" id="MF_00524">
    <property type="entry name" value="Glucokinase"/>
    <property type="match status" value="1"/>
</dbReference>
<accession>A0ABV9NRY4</accession>
<evidence type="ECO:0000256" key="3">
    <source>
        <dbReference type="ARBA" id="ARBA00022777"/>
    </source>
</evidence>
<dbReference type="InterPro" id="IPR003836">
    <property type="entry name" value="Glucokinase"/>
</dbReference>
<dbReference type="NCBIfam" id="TIGR00749">
    <property type="entry name" value="glk"/>
    <property type="match status" value="1"/>
</dbReference>
<dbReference type="RefSeq" id="WP_377005755.1">
    <property type="nucleotide sequence ID" value="NZ_JBHSGG010000048.1"/>
</dbReference>
<evidence type="ECO:0000256" key="4">
    <source>
        <dbReference type="ARBA" id="ARBA00022840"/>
    </source>
</evidence>
<dbReference type="InterPro" id="IPR043129">
    <property type="entry name" value="ATPase_NBD"/>
</dbReference>
<dbReference type="Gene3D" id="3.30.420.40">
    <property type="match status" value="1"/>
</dbReference>
<comment type="caution">
    <text evidence="7">The sequence shown here is derived from an EMBL/GenBank/DDBJ whole genome shotgun (WGS) entry which is preliminary data.</text>
</comment>
<keyword evidence="3 5" id="KW-0418">Kinase</keyword>
<keyword evidence="5" id="KW-0963">Cytoplasm</keyword>
<keyword evidence="4 5" id="KW-0067">ATP-binding</keyword>
<keyword evidence="8" id="KW-1185">Reference proteome</keyword>
<keyword evidence="5" id="KW-0324">Glycolysis</keyword>
<keyword evidence="1 5" id="KW-0808">Transferase</keyword>
<evidence type="ECO:0000313" key="7">
    <source>
        <dbReference type="EMBL" id="MFC4729673.1"/>
    </source>
</evidence>
<proteinExistence type="inferred from homology"/>
<name>A0ABV9NRY4_9GAMM</name>
<dbReference type="Proteomes" id="UP001595892">
    <property type="component" value="Unassembled WGS sequence"/>
</dbReference>
<comment type="similarity">
    <text evidence="5 6">Belongs to the bacterial glucokinase family.</text>
</comment>
<comment type="subcellular location">
    <subcellularLocation>
        <location evidence="5">Cytoplasm</location>
    </subcellularLocation>
</comment>
<evidence type="ECO:0000256" key="2">
    <source>
        <dbReference type="ARBA" id="ARBA00022741"/>
    </source>
</evidence>
<reference evidence="8" key="1">
    <citation type="journal article" date="2019" name="Int. J. Syst. Evol. Microbiol.">
        <title>The Global Catalogue of Microorganisms (GCM) 10K type strain sequencing project: providing services to taxonomists for standard genome sequencing and annotation.</title>
        <authorList>
            <consortium name="The Broad Institute Genomics Platform"/>
            <consortium name="The Broad Institute Genome Sequencing Center for Infectious Disease"/>
            <person name="Wu L."/>
            <person name="Ma J."/>
        </authorList>
    </citation>
    <scope>NUCLEOTIDE SEQUENCE [LARGE SCALE GENOMIC DNA]</scope>
    <source>
        <strain evidence="8">CGMCC 1.13574</strain>
    </source>
</reference>
<evidence type="ECO:0000256" key="1">
    <source>
        <dbReference type="ARBA" id="ARBA00022679"/>
    </source>
</evidence>
<evidence type="ECO:0000256" key="5">
    <source>
        <dbReference type="HAMAP-Rule" id="MF_00524"/>
    </source>
</evidence>
<organism evidence="7 8">
    <name type="scientific">Coralloluteibacterium thermophilum</name>
    <dbReference type="NCBI Taxonomy" id="2707049"/>
    <lineage>
        <taxon>Bacteria</taxon>
        <taxon>Pseudomonadati</taxon>
        <taxon>Pseudomonadota</taxon>
        <taxon>Gammaproteobacteria</taxon>
        <taxon>Lysobacterales</taxon>
        <taxon>Lysobacteraceae</taxon>
        <taxon>Coralloluteibacterium</taxon>
    </lineage>
</organism>
<evidence type="ECO:0000256" key="6">
    <source>
        <dbReference type="RuleBase" id="RU004046"/>
    </source>
</evidence>
<feature type="binding site" evidence="5">
    <location>
        <begin position="7"/>
        <end position="12"/>
    </location>
    <ligand>
        <name>ATP</name>
        <dbReference type="ChEBI" id="CHEBI:30616"/>
    </ligand>
</feature>
<dbReference type="CDD" id="cd24008">
    <property type="entry name" value="ASKHA_NBD_GLK"/>
    <property type="match status" value="1"/>
</dbReference>
<keyword evidence="2 5" id="KW-0547">Nucleotide-binding</keyword>
<protein>
    <recommendedName>
        <fullName evidence="5">Glucokinase</fullName>
        <ecNumber evidence="5">2.7.1.2</ecNumber>
    </recommendedName>
    <alternativeName>
        <fullName evidence="5">Glucose kinase</fullName>
    </alternativeName>
</protein>
<evidence type="ECO:0000313" key="8">
    <source>
        <dbReference type="Proteomes" id="UP001595892"/>
    </source>
</evidence>
<comment type="catalytic activity">
    <reaction evidence="5">
        <text>D-glucose + ATP = D-glucose 6-phosphate + ADP + H(+)</text>
        <dbReference type="Rhea" id="RHEA:17825"/>
        <dbReference type="ChEBI" id="CHEBI:4167"/>
        <dbReference type="ChEBI" id="CHEBI:15378"/>
        <dbReference type="ChEBI" id="CHEBI:30616"/>
        <dbReference type="ChEBI" id="CHEBI:61548"/>
        <dbReference type="ChEBI" id="CHEBI:456216"/>
        <dbReference type="EC" id="2.7.1.2"/>
    </reaction>
</comment>
<dbReference type="Pfam" id="PF02685">
    <property type="entry name" value="Glucokinase"/>
    <property type="match status" value="1"/>
</dbReference>
<sequence length="325" mass="34201">MSEVLVADIGGTNARFALAGGAVDVPRLEESTRVLATADFPSLEDAARHYLDEVGVRPARAVFAIAGPVIDDRIRMTNCPWVMSLTDTRRALALDRLRTVNDFHAMARSVPLLRAGDLEVLGAPPAPEWGAAPLPDRMCAVMGPGTGLGVAGLVVRHGRAHALETEGGHVGFAPVDALEIEVLRRLMARFGRVSTERIVCGSGLVALHRALDEIEGRPAEDLEPRDVTARAAGGDAAAVRTVETFCGIFGSVAGDAALMLGAFGGVYLPGGLVPHLLPWLREGRFRARFAAKGRFAEVLERTPTVAVLHPQPGLLGLAAIAADAA</sequence>
<gene>
    <name evidence="5 7" type="primary">glk</name>
    <name evidence="7" type="ORF">ACFO3Q_16005</name>
</gene>
<dbReference type="Gene3D" id="3.40.367.20">
    <property type="match status" value="1"/>
</dbReference>
<dbReference type="PANTHER" id="PTHR47690:SF1">
    <property type="entry name" value="GLUCOKINASE"/>
    <property type="match status" value="1"/>
</dbReference>
<dbReference type="InterPro" id="IPR050201">
    <property type="entry name" value="Bacterial_glucokinase"/>
</dbReference>
<dbReference type="GO" id="GO:0004340">
    <property type="term" value="F:glucokinase activity"/>
    <property type="evidence" value="ECO:0007669"/>
    <property type="project" value="UniProtKB-EC"/>
</dbReference>
<dbReference type="SUPFAM" id="SSF53067">
    <property type="entry name" value="Actin-like ATPase domain"/>
    <property type="match status" value="1"/>
</dbReference>
<dbReference type="PANTHER" id="PTHR47690">
    <property type="entry name" value="GLUCOKINASE"/>
    <property type="match status" value="1"/>
</dbReference>
<dbReference type="EC" id="2.7.1.2" evidence="5"/>
<dbReference type="EMBL" id="JBHSGG010000048">
    <property type="protein sequence ID" value="MFC4729673.1"/>
    <property type="molecule type" value="Genomic_DNA"/>
</dbReference>